<dbReference type="Proteomes" id="UP001315278">
    <property type="component" value="Unassembled WGS sequence"/>
</dbReference>
<keyword evidence="2" id="KW-1185">Reference proteome</keyword>
<proteinExistence type="predicted"/>
<organism evidence="1 2">
    <name type="scientific">Bradyrhizobium jicamae</name>
    <dbReference type="NCBI Taxonomy" id="280332"/>
    <lineage>
        <taxon>Bacteria</taxon>
        <taxon>Pseudomonadati</taxon>
        <taxon>Pseudomonadota</taxon>
        <taxon>Alphaproteobacteria</taxon>
        <taxon>Hyphomicrobiales</taxon>
        <taxon>Nitrobacteraceae</taxon>
        <taxon>Bradyrhizobium</taxon>
    </lineage>
</organism>
<reference evidence="2" key="1">
    <citation type="journal article" date="2021" name="ISME J.">
        <title>Evolutionary origin and ecological implication of a unique nif island in free-living Bradyrhizobium lineages.</title>
        <authorList>
            <person name="Tao J."/>
        </authorList>
    </citation>
    <scope>NUCLEOTIDE SEQUENCE [LARGE SCALE GENOMIC DNA]</scope>
    <source>
        <strain evidence="2">SZCCT0434</strain>
    </source>
</reference>
<protein>
    <recommendedName>
        <fullName evidence="3">GYD domain-containing protein</fullName>
    </recommendedName>
</protein>
<evidence type="ECO:0008006" key="3">
    <source>
        <dbReference type="Google" id="ProtNLM"/>
    </source>
</evidence>
<gene>
    <name evidence="1" type="ORF">JQ615_22255</name>
</gene>
<evidence type="ECO:0000313" key="2">
    <source>
        <dbReference type="Proteomes" id="UP001315278"/>
    </source>
</evidence>
<accession>A0ABS5FMV3</accession>
<name>A0ABS5FMV3_9BRAD</name>
<evidence type="ECO:0000313" key="1">
    <source>
        <dbReference type="EMBL" id="MBR0798118.1"/>
    </source>
</evidence>
<sequence>MFRLQKGAKAPKDEMTYFYLITRTEKGRSQSVAAWKRGANDVTKIVKKAGGQCRLFSTRGSEVDYVSVITGVSAAATIAIAEEIEKLGAVKATLVSGIEMFGTV</sequence>
<dbReference type="RefSeq" id="WP_212397201.1">
    <property type="nucleotide sequence ID" value="NZ_JAFCJH010000024.1"/>
</dbReference>
<dbReference type="EMBL" id="JAFCJH010000024">
    <property type="protein sequence ID" value="MBR0798118.1"/>
    <property type="molecule type" value="Genomic_DNA"/>
</dbReference>
<comment type="caution">
    <text evidence="1">The sequence shown here is derived from an EMBL/GenBank/DDBJ whole genome shotgun (WGS) entry which is preliminary data.</text>
</comment>